<accession>A0A1B8QJ77</accession>
<dbReference type="CDD" id="cd06223">
    <property type="entry name" value="PRTases_typeI"/>
    <property type="match status" value="1"/>
</dbReference>
<proteinExistence type="inferred from homology"/>
<name>A0A1B8QJ77_MORNO</name>
<sequence length="252" mass="28701">MPARLPPYALAMLASYIHECCQLCGQAIDVRADLKMEHATQHAPFYHAPFYRTPLLCIYCHAQWADRLPIFAIRDDKQEMPLYAAAYYEVPLKRVMTVFKDKANVSSLMVLYHLMKYVRRPQGINADNAVLIPTPTTDSRLVERGFYPVLILTRFLSFLWQIPIWQGISRLDNAIHQRGLSRGERLQNVKHDFYLTGTLPTRHAILVDDVVTTGSTLLAMANAIWSEHATAKVHAVCVLHGREGIHLPIKGR</sequence>
<dbReference type="RefSeq" id="WP_067009852.1">
    <property type="nucleotide sequence ID" value="NZ_CP065728.1"/>
</dbReference>
<dbReference type="Gene3D" id="3.40.50.2020">
    <property type="match status" value="1"/>
</dbReference>
<keyword evidence="5" id="KW-1185">Reference proteome</keyword>
<dbReference type="STRING" id="478.A7456_05900"/>
<dbReference type="Proteomes" id="UP000594834">
    <property type="component" value="Chromosome"/>
</dbReference>
<evidence type="ECO:0000256" key="1">
    <source>
        <dbReference type="ARBA" id="ARBA00008007"/>
    </source>
</evidence>
<comment type="similarity">
    <text evidence="1">Belongs to the ComF/GntX family.</text>
</comment>
<dbReference type="AlphaFoldDB" id="A0A1B8QJ77"/>
<organism evidence="2 4">
    <name type="scientific">Moraxella nonliquefaciens</name>
    <dbReference type="NCBI Taxonomy" id="478"/>
    <lineage>
        <taxon>Bacteria</taxon>
        <taxon>Pseudomonadati</taxon>
        <taxon>Pseudomonadota</taxon>
        <taxon>Gammaproteobacteria</taxon>
        <taxon>Moraxellales</taxon>
        <taxon>Moraxellaceae</taxon>
        <taxon>Moraxella</taxon>
    </lineage>
</organism>
<evidence type="ECO:0000313" key="2">
    <source>
        <dbReference type="EMBL" id="OBX83537.1"/>
    </source>
</evidence>
<dbReference type="EMBL" id="LXTW01000032">
    <property type="protein sequence ID" value="OBX83537.1"/>
    <property type="molecule type" value="Genomic_DNA"/>
</dbReference>
<evidence type="ECO:0000313" key="3">
    <source>
        <dbReference type="EMBL" id="QPT44069.1"/>
    </source>
</evidence>
<dbReference type="InterPro" id="IPR051910">
    <property type="entry name" value="ComF/GntX_DNA_util-trans"/>
</dbReference>
<evidence type="ECO:0000313" key="5">
    <source>
        <dbReference type="Proteomes" id="UP000594834"/>
    </source>
</evidence>
<dbReference type="InterPro" id="IPR000836">
    <property type="entry name" value="PRTase_dom"/>
</dbReference>
<reference evidence="2 4" key="1">
    <citation type="submission" date="2016-05" db="EMBL/GenBank/DDBJ databases">
        <title>Draft genome sequence of Moraxella nonliquefaciens CCUG 348T.</title>
        <authorList>
            <person name="Salva-Serra F."/>
            <person name="Engstrom-Jakobsson H."/>
            <person name="Thorell K."/>
            <person name="Gonzales-Siles L."/>
            <person name="Karlsson R."/>
            <person name="Boulund F."/>
            <person name="Engstrand L."/>
            <person name="Kristiansson E."/>
            <person name="Moore E."/>
        </authorList>
    </citation>
    <scope>NUCLEOTIDE SEQUENCE [LARGE SCALE GENOMIC DNA]</scope>
    <source>
        <strain evidence="2 4">CCUG 348</strain>
    </source>
</reference>
<reference evidence="3 5" key="2">
    <citation type="submission" date="2020-12" db="EMBL/GenBank/DDBJ databases">
        <title>FDA dAtabase for Regulatory Grade micrObial Sequences (FDA-ARGOS): Supporting development and validation of Infectious Disease Dx tests.</title>
        <authorList>
            <person name="Sproer C."/>
            <person name="Gronow S."/>
            <person name="Severitt S."/>
            <person name="Schroder I."/>
            <person name="Tallon L."/>
            <person name="Sadzewicz L."/>
            <person name="Zhao X."/>
            <person name="Boylan J."/>
            <person name="Ott S."/>
            <person name="Bowen H."/>
            <person name="Vavikolanu K."/>
            <person name="Mehta A."/>
            <person name="Aluvathingal J."/>
            <person name="Nadendla S."/>
            <person name="Lowell S."/>
            <person name="Myers T."/>
            <person name="Yan Y."/>
            <person name="Sichtig H."/>
        </authorList>
    </citation>
    <scope>NUCLEOTIDE SEQUENCE [LARGE SCALE GENOMIC DNA]</scope>
    <source>
        <strain evidence="3 5">FDAARGOS_869</strain>
    </source>
</reference>
<dbReference type="PANTHER" id="PTHR47505">
    <property type="entry name" value="DNA UTILIZATION PROTEIN YHGH"/>
    <property type="match status" value="1"/>
</dbReference>
<protein>
    <submittedName>
        <fullName evidence="3">ComF family protein</fullName>
    </submittedName>
</protein>
<dbReference type="Proteomes" id="UP000092575">
    <property type="component" value="Unassembled WGS sequence"/>
</dbReference>
<dbReference type="EMBL" id="CP065728">
    <property type="protein sequence ID" value="QPT44069.1"/>
    <property type="molecule type" value="Genomic_DNA"/>
</dbReference>
<gene>
    <name evidence="2" type="ORF">A7456_05900</name>
    <name evidence="3" type="ORF">I6G26_08325</name>
</gene>
<dbReference type="PANTHER" id="PTHR47505:SF1">
    <property type="entry name" value="DNA UTILIZATION PROTEIN YHGH"/>
    <property type="match status" value="1"/>
</dbReference>
<evidence type="ECO:0000313" key="4">
    <source>
        <dbReference type="Proteomes" id="UP000092575"/>
    </source>
</evidence>
<dbReference type="SUPFAM" id="SSF53271">
    <property type="entry name" value="PRTase-like"/>
    <property type="match status" value="1"/>
</dbReference>
<dbReference type="InterPro" id="IPR029057">
    <property type="entry name" value="PRTase-like"/>
</dbReference>